<dbReference type="Pfam" id="PF03403">
    <property type="entry name" value="PAF-AH_p_II"/>
    <property type="match status" value="1"/>
</dbReference>
<reference evidence="5 6" key="1">
    <citation type="submission" date="2020-08" db="EMBL/GenBank/DDBJ databases">
        <title>Whole genome shotgun sequence of Actinoplanes ianthinogenes NBRC 13996.</title>
        <authorList>
            <person name="Komaki H."/>
            <person name="Tamura T."/>
        </authorList>
    </citation>
    <scope>NUCLEOTIDE SEQUENCE [LARGE SCALE GENOMIC DNA]</scope>
    <source>
        <strain evidence="5 6">NBRC 13996</strain>
    </source>
</reference>
<evidence type="ECO:0000256" key="1">
    <source>
        <dbReference type="ARBA" id="ARBA00022801"/>
    </source>
</evidence>
<dbReference type="Gene3D" id="3.40.50.1820">
    <property type="entry name" value="alpha/beta hydrolase"/>
    <property type="match status" value="1"/>
</dbReference>
<keyword evidence="4" id="KW-0732">Signal</keyword>
<evidence type="ECO:0000256" key="2">
    <source>
        <dbReference type="ARBA" id="ARBA00022963"/>
    </source>
</evidence>
<dbReference type="InterPro" id="IPR029058">
    <property type="entry name" value="AB_hydrolase_fold"/>
</dbReference>
<keyword evidence="6" id="KW-1185">Reference proteome</keyword>
<keyword evidence="2" id="KW-0442">Lipid degradation</keyword>
<protein>
    <submittedName>
        <fullName evidence="5">Lipase</fullName>
    </submittedName>
</protein>
<gene>
    <name evidence="5" type="ORF">Aiant_03090</name>
</gene>
<dbReference type="PANTHER" id="PTHR10272:SF0">
    <property type="entry name" value="PLATELET-ACTIVATING FACTOR ACETYLHYDROLASE"/>
    <property type="match status" value="1"/>
</dbReference>
<keyword evidence="1" id="KW-0378">Hydrolase</keyword>
<dbReference type="InterPro" id="IPR006311">
    <property type="entry name" value="TAT_signal"/>
</dbReference>
<dbReference type="SUPFAM" id="SSF53474">
    <property type="entry name" value="alpha/beta-Hydrolases"/>
    <property type="match status" value="1"/>
</dbReference>
<feature type="signal peptide" evidence="4">
    <location>
        <begin position="1"/>
        <end position="22"/>
    </location>
</feature>
<dbReference type="EMBL" id="AP023356">
    <property type="protein sequence ID" value="BCJ39652.1"/>
    <property type="molecule type" value="Genomic_DNA"/>
</dbReference>
<keyword evidence="3" id="KW-0443">Lipid metabolism</keyword>
<evidence type="ECO:0000256" key="3">
    <source>
        <dbReference type="ARBA" id="ARBA00023098"/>
    </source>
</evidence>
<proteinExistence type="predicted"/>
<dbReference type="Proteomes" id="UP000676967">
    <property type="component" value="Chromosome"/>
</dbReference>
<accession>A0ABM7LK75</accession>
<evidence type="ECO:0000313" key="5">
    <source>
        <dbReference type="EMBL" id="BCJ39652.1"/>
    </source>
</evidence>
<name>A0ABM7LK75_9ACTN</name>
<sequence>MIARRSLFAAALAAGAAVPLSAAGAARAAASAGAARAAASAGGPGTAGLLGGTSPAAPVNGAGPATPGRLTLPGPTGPYRIGVADLHLVDRSRPDPNAGPGRPRELMVSVWYPAGRDGRRYPVAEWMPPEAWRELLTAIDLAADVAPPWTAARRGAPVRRTRDRLPVIVYSHGNDSCRAESTIVVQELTSHGYVVVTVDHTYDGVSEFPDGRVTLPTAESFTPWDSAADVLFVLDRLADIAAGRNPDAGHRPLPAGLGAALDLGRLGMFGWSKGATSTALVMNVDRRVRAGLSFDGPMQSQPPVAGTDRPFMLMTAENGRDAEPSVAEFWAMLRGWRLNVQATGAAHGSYNDGQWLVPQLARIVGLSGEELAEWVGTLDPGRAVRIQRAYPLAFFDLHLRRRGHLLSGPSAAFPEVRFLP</sequence>
<organism evidence="5 6">
    <name type="scientific">Actinoplanes ianthinogenes</name>
    <dbReference type="NCBI Taxonomy" id="122358"/>
    <lineage>
        <taxon>Bacteria</taxon>
        <taxon>Bacillati</taxon>
        <taxon>Actinomycetota</taxon>
        <taxon>Actinomycetes</taxon>
        <taxon>Micromonosporales</taxon>
        <taxon>Micromonosporaceae</taxon>
        <taxon>Actinoplanes</taxon>
    </lineage>
</organism>
<feature type="chain" id="PRO_5046097172" evidence="4">
    <location>
        <begin position="23"/>
        <end position="420"/>
    </location>
</feature>
<dbReference type="PROSITE" id="PS51318">
    <property type="entry name" value="TAT"/>
    <property type="match status" value="1"/>
</dbReference>
<dbReference type="PANTHER" id="PTHR10272">
    <property type="entry name" value="PLATELET-ACTIVATING FACTOR ACETYLHYDROLASE"/>
    <property type="match status" value="1"/>
</dbReference>
<evidence type="ECO:0000256" key="4">
    <source>
        <dbReference type="SAM" id="SignalP"/>
    </source>
</evidence>
<evidence type="ECO:0000313" key="6">
    <source>
        <dbReference type="Proteomes" id="UP000676967"/>
    </source>
</evidence>